<dbReference type="AlphaFoldDB" id="A0A0K2T9T4"/>
<reference evidence="1" key="1">
    <citation type="submission" date="2014-05" db="EMBL/GenBank/DDBJ databases">
        <authorList>
            <person name="Chronopoulou M."/>
        </authorList>
    </citation>
    <scope>NUCLEOTIDE SEQUENCE</scope>
    <source>
        <tissue evidence="1">Whole organism</tissue>
    </source>
</reference>
<proteinExistence type="predicted"/>
<dbReference type="EMBL" id="HACA01004966">
    <property type="protein sequence ID" value="CDW22327.1"/>
    <property type="molecule type" value="Transcribed_RNA"/>
</dbReference>
<organism evidence="1">
    <name type="scientific">Lepeophtheirus salmonis</name>
    <name type="common">Salmon louse</name>
    <name type="synonym">Caligus salmonis</name>
    <dbReference type="NCBI Taxonomy" id="72036"/>
    <lineage>
        <taxon>Eukaryota</taxon>
        <taxon>Metazoa</taxon>
        <taxon>Ecdysozoa</taxon>
        <taxon>Arthropoda</taxon>
        <taxon>Crustacea</taxon>
        <taxon>Multicrustacea</taxon>
        <taxon>Hexanauplia</taxon>
        <taxon>Copepoda</taxon>
        <taxon>Siphonostomatoida</taxon>
        <taxon>Caligidae</taxon>
        <taxon>Lepeophtheirus</taxon>
    </lineage>
</organism>
<protein>
    <submittedName>
        <fullName evidence="1">Uncharacterized protein</fullName>
    </submittedName>
</protein>
<evidence type="ECO:0000313" key="1">
    <source>
        <dbReference type="EMBL" id="CDW22327.1"/>
    </source>
</evidence>
<name>A0A0K2T9T4_LEPSM</name>
<accession>A0A0K2T9T4</accession>
<sequence>MIMNEISFHAVPTLILSYIHFFAGSLRNKIQSHTYTRLKVL</sequence>